<feature type="compositionally biased region" description="Basic residues" evidence="5">
    <location>
        <begin position="140"/>
        <end position="150"/>
    </location>
</feature>
<dbReference type="SUPFAM" id="SSF57903">
    <property type="entry name" value="FYVE/PHD zinc finger"/>
    <property type="match status" value="1"/>
</dbReference>
<dbReference type="eggNOG" id="KOG1973">
    <property type="taxonomic scope" value="Eukaryota"/>
</dbReference>
<protein>
    <recommendedName>
        <fullName evidence="6">Zinc finger PHD-type domain-containing protein</fullName>
    </recommendedName>
</protein>
<organism evidence="8">
    <name type="scientific">Caenorhabditis remanei</name>
    <name type="common">Caenorhabditis vulgaris</name>
    <dbReference type="NCBI Taxonomy" id="31234"/>
    <lineage>
        <taxon>Eukaryota</taxon>
        <taxon>Metazoa</taxon>
        <taxon>Ecdysozoa</taxon>
        <taxon>Nematoda</taxon>
        <taxon>Chromadorea</taxon>
        <taxon>Rhabditida</taxon>
        <taxon>Rhabditina</taxon>
        <taxon>Rhabditomorpha</taxon>
        <taxon>Rhabditoidea</taxon>
        <taxon>Rhabditidae</taxon>
        <taxon>Peloderinae</taxon>
        <taxon>Caenorhabditis</taxon>
    </lineage>
</organism>
<dbReference type="GO" id="GO:0008270">
    <property type="term" value="F:zinc ion binding"/>
    <property type="evidence" value="ECO:0007669"/>
    <property type="project" value="UniProtKB-KW"/>
</dbReference>
<reference evidence="7" key="1">
    <citation type="submission" date="2007-07" db="EMBL/GenBank/DDBJ databases">
        <title>PCAP assembly of the Caenorhabditis remanei genome.</title>
        <authorList>
            <consortium name="The Caenorhabditis remanei Sequencing Consortium"/>
            <person name="Wilson R.K."/>
        </authorList>
    </citation>
    <scope>NUCLEOTIDE SEQUENCE [LARGE SCALE GENOMIC DNA]</scope>
    <source>
        <strain evidence="7">PB4641</strain>
    </source>
</reference>
<keyword evidence="2" id="KW-0863">Zinc-finger</keyword>
<feature type="coiled-coil region" evidence="4">
    <location>
        <begin position="83"/>
        <end position="117"/>
    </location>
</feature>
<dbReference type="AlphaFoldDB" id="E3MFG9"/>
<evidence type="ECO:0000313" key="7">
    <source>
        <dbReference type="EMBL" id="EFP01029.1"/>
    </source>
</evidence>
<dbReference type="EMBL" id="DS268441">
    <property type="protein sequence ID" value="EFP01029.1"/>
    <property type="molecule type" value="Genomic_DNA"/>
</dbReference>
<dbReference type="Gene3D" id="3.30.40.10">
    <property type="entry name" value="Zinc/RING finger domain, C3HC4 (zinc finger)"/>
    <property type="match status" value="1"/>
</dbReference>
<evidence type="ECO:0000256" key="5">
    <source>
        <dbReference type="SAM" id="MobiDB-lite"/>
    </source>
</evidence>
<keyword evidence="4" id="KW-0175">Coiled coil</keyword>
<dbReference type="InterPro" id="IPR013083">
    <property type="entry name" value="Znf_RING/FYVE/PHD"/>
</dbReference>
<dbReference type="OrthoDB" id="436852at2759"/>
<evidence type="ECO:0000313" key="8">
    <source>
        <dbReference type="Proteomes" id="UP000008281"/>
    </source>
</evidence>
<evidence type="ECO:0000256" key="4">
    <source>
        <dbReference type="SAM" id="Coils"/>
    </source>
</evidence>
<accession>E3MFG9</accession>
<evidence type="ECO:0000259" key="6">
    <source>
        <dbReference type="SMART" id="SM00249"/>
    </source>
</evidence>
<dbReference type="SMART" id="SM00249">
    <property type="entry name" value="PHD"/>
    <property type="match status" value="1"/>
</dbReference>
<dbReference type="InterPro" id="IPR001965">
    <property type="entry name" value="Znf_PHD"/>
</dbReference>
<keyword evidence="3" id="KW-0862">Zinc</keyword>
<dbReference type="STRING" id="31234.E3MFG9"/>
<evidence type="ECO:0000256" key="2">
    <source>
        <dbReference type="ARBA" id="ARBA00022771"/>
    </source>
</evidence>
<evidence type="ECO:0000256" key="3">
    <source>
        <dbReference type="ARBA" id="ARBA00022833"/>
    </source>
</evidence>
<keyword evidence="1" id="KW-0479">Metal-binding</keyword>
<evidence type="ECO:0000256" key="1">
    <source>
        <dbReference type="ARBA" id="ARBA00022723"/>
    </source>
</evidence>
<dbReference type="InterPro" id="IPR011011">
    <property type="entry name" value="Znf_FYVE_PHD"/>
</dbReference>
<dbReference type="CDD" id="cd15517">
    <property type="entry name" value="PHD_TCF19_like"/>
    <property type="match status" value="1"/>
</dbReference>
<dbReference type="HOGENOM" id="CLU_1284360_0_0_1"/>
<keyword evidence="8" id="KW-1185">Reference proteome</keyword>
<proteinExistence type="predicted"/>
<dbReference type="Proteomes" id="UP000008281">
    <property type="component" value="Unassembled WGS sequence"/>
</dbReference>
<feature type="region of interest" description="Disordered" evidence="5">
    <location>
        <begin position="135"/>
        <end position="166"/>
    </location>
</feature>
<sequence>MSATTTNVPTIEKKILKDVKIEVEDETEHQCVMIHQMEVNRDDEEEMAFLRALLSSDIKKEAVKDEEVEFIDTFSIQLLHLRLERIREFEARELQNLQEYEEEMRVEEKKRRREASRCESEEKDIRPTVEKWIRKESKRSSKKKATKRGRPSSTSSKGAPSKKQKKEEYTCPTCQKPSKRGTCLCSGCGEWFHLACVGIRVSQYYKGFKCSSCLA</sequence>
<feature type="domain" description="Zinc finger PHD-type" evidence="6">
    <location>
        <begin position="170"/>
        <end position="214"/>
    </location>
</feature>
<gene>
    <name evidence="7" type="ORF">CRE_20769</name>
</gene>
<dbReference type="InParanoid" id="E3MFG9"/>
<name>E3MFG9_CAERE</name>